<dbReference type="AlphaFoldDB" id="A0A177ASP2"/>
<organism evidence="3 4">
    <name type="scientific">Intoshia linei</name>
    <dbReference type="NCBI Taxonomy" id="1819745"/>
    <lineage>
        <taxon>Eukaryota</taxon>
        <taxon>Metazoa</taxon>
        <taxon>Spiralia</taxon>
        <taxon>Lophotrochozoa</taxon>
        <taxon>Mesozoa</taxon>
        <taxon>Orthonectida</taxon>
        <taxon>Rhopaluridae</taxon>
        <taxon>Intoshia</taxon>
    </lineage>
</organism>
<dbReference type="SUPFAM" id="SSF50156">
    <property type="entry name" value="PDZ domain-like"/>
    <property type="match status" value="4"/>
</dbReference>
<dbReference type="PANTHER" id="PTHR19964">
    <property type="entry name" value="MULTIPLE PDZ DOMAIN PROTEIN"/>
    <property type="match status" value="1"/>
</dbReference>
<dbReference type="SMART" id="SM00228">
    <property type="entry name" value="PDZ"/>
    <property type="match status" value="4"/>
</dbReference>
<dbReference type="Proteomes" id="UP000078046">
    <property type="component" value="Unassembled WGS sequence"/>
</dbReference>
<feature type="domain" description="PDZ" evidence="2">
    <location>
        <begin position="342"/>
        <end position="422"/>
    </location>
</feature>
<protein>
    <recommendedName>
        <fullName evidence="2">PDZ domain-containing protein</fullName>
    </recommendedName>
</protein>
<reference evidence="3 4" key="1">
    <citation type="submission" date="2016-04" db="EMBL/GenBank/DDBJ databases">
        <title>The genome of Intoshia linei affirms orthonectids as highly simplified spiralians.</title>
        <authorList>
            <person name="Mikhailov K.V."/>
            <person name="Slusarev G.S."/>
            <person name="Nikitin M.A."/>
            <person name="Logacheva M.D."/>
            <person name="Penin A."/>
            <person name="Aleoshin V."/>
            <person name="Panchin Y.V."/>
        </authorList>
    </citation>
    <scope>NUCLEOTIDE SEQUENCE [LARGE SCALE GENOMIC DNA]</scope>
    <source>
        <strain evidence="3">Intl2013</strain>
        <tissue evidence="3">Whole animal</tissue>
    </source>
</reference>
<evidence type="ECO:0000313" key="4">
    <source>
        <dbReference type="Proteomes" id="UP000078046"/>
    </source>
</evidence>
<evidence type="ECO:0000256" key="1">
    <source>
        <dbReference type="SAM" id="MobiDB-lite"/>
    </source>
</evidence>
<dbReference type="InterPro" id="IPR001478">
    <property type="entry name" value="PDZ"/>
</dbReference>
<feature type="domain" description="PDZ" evidence="2">
    <location>
        <begin position="974"/>
        <end position="1063"/>
    </location>
</feature>
<dbReference type="CDD" id="cd00136">
    <property type="entry name" value="PDZ_canonical"/>
    <property type="match status" value="2"/>
</dbReference>
<feature type="region of interest" description="Disordered" evidence="1">
    <location>
        <begin position="113"/>
        <end position="134"/>
    </location>
</feature>
<feature type="domain" description="PDZ" evidence="2">
    <location>
        <begin position="635"/>
        <end position="722"/>
    </location>
</feature>
<evidence type="ECO:0000313" key="3">
    <source>
        <dbReference type="EMBL" id="OAF65018.1"/>
    </source>
</evidence>
<feature type="domain" description="PDZ" evidence="2">
    <location>
        <begin position="509"/>
        <end position="596"/>
    </location>
</feature>
<dbReference type="EMBL" id="LWCA01001489">
    <property type="protein sequence ID" value="OAF65018.1"/>
    <property type="molecule type" value="Genomic_DNA"/>
</dbReference>
<dbReference type="InterPro" id="IPR036034">
    <property type="entry name" value="PDZ_sf"/>
</dbReference>
<evidence type="ECO:0000259" key="2">
    <source>
        <dbReference type="PROSITE" id="PS50106"/>
    </source>
</evidence>
<dbReference type="OrthoDB" id="6022711at2759"/>
<dbReference type="InterPro" id="IPR051342">
    <property type="entry name" value="PDZ_scaffold"/>
</dbReference>
<dbReference type="PROSITE" id="PS50106">
    <property type="entry name" value="PDZ"/>
    <property type="match status" value="4"/>
</dbReference>
<proteinExistence type="predicted"/>
<keyword evidence="4" id="KW-1185">Reference proteome</keyword>
<sequence length="1068" mass="121367">MSLQDCNKSAKWLQTFLKEKGIESEYSKMFVSTLTSPVMEMYLNMQNSLGQLRNKRSRQNLASHQFIITKKGDIVVNKGSYEGIDKIELSNSFYEKTETNEIHNMSNIEQTITEKKKTKPDLESKSKEKKNIKNDNSNNIELTIPIKKQTCTNQIKVCRPYVTNGDTNKIIDGQFREYIGINNIIKSRNDSFMILKTKDPTFYATLSKHFNGELTNVLFVELDKKHHIDLSTCTSFTKFQKMFNLYGILIKRQKNVITSKSCFGSYFISKIDQNIAQRYNVNIGYQLIAINRNFLSPITNFEEFFKENFDGEKYRFIFYNPSDDGDVTINIPIPSEYAEIEVIDLVVDKSGLGFGIYDAQKSNIIIKTIVSGGLTHRDGRIKSGDNILQIGEFSVQGTNCAQVATLLRHAGNNVHLIIGREASEFDYKDFNGNKDLKCVIESKNIWEEVDKLHIEWKEFHEGLNRIHLTNDNKIIIEPDVALDDTIEKVSKSFNSDTIINNEENCVKIVVILHKKDGGLGIKVSGYRTCQGNKFVPGVFISRVTQNSSAQKHGNVLVGDQIIEVNGKSLLNVENEKAFETLKNAGEVVLLCLKRPISAHKSYYLKNNGEMTEKDKMFILEKWRKRLSTENVEIFLVQLFKENQETLGLVLEGTTKPTKGSQVHLIRQIVPDGLVSRSAVPLVIGDSLLEVNGTILTKYGHLQVVAILKSLSNSITFVVSRHKEKESIIQRYYQNDKSLNSDVVSDENNANDKFLDAYEKSDKFTNGHGNVNDSNDDINVSNILENKILNQNDSDSSKSSIENFLPTALYRNVFLILGEKELSITFNDDADQHKNGYLIDEIMINWINEGKLEFARSDNAKPEIGDYLVAVNGENLCDVERMTVKSIILRSNLNRSVILTFIPKNDFQFHIQENIKIQEKHGKSPKQYVDTADVTQRCLSEEEMLRSRNEEIKKKLLVLFNGKLPSDLNWSSPFQVTIPLFDNSTLGLSVVGCGKSGSNTFDCEGYYIKSINYGGLAYKTNMISVRDKLEKINSIPTSQLTHKDLVEIIKNSTHEIILTLSRKEDNKKK</sequence>
<name>A0A177ASP2_9BILA</name>
<dbReference type="PANTHER" id="PTHR19964:SF92">
    <property type="entry name" value="PATJ HOMOLOG"/>
    <property type="match status" value="1"/>
</dbReference>
<gene>
    <name evidence="3" type="ORF">A3Q56_07227</name>
</gene>
<dbReference type="Gene3D" id="2.30.42.10">
    <property type="match status" value="4"/>
</dbReference>
<feature type="compositionally biased region" description="Basic and acidic residues" evidence="1">
    <location>
        <begin position="113"/>
        <end position="133"/>
    </location>
</feature>
<dbReference type="Pfam" id="PF00595">
    <property type="entry name" value="PDZ"/>
    <property type="match status" value="4"/>
</dbReference>
<accession>A0A177ASP2</accession>
<comment type="caution">
    <text evidence="3">The sequence shown here is derived from an EMBL/GenBank/DDBJ whole genome shotgun (WGS) entry which is preliminary data.</text>
</comment>